<evidence type="ECO:0000313" key="3">
    <source>
        <dbReference type="Proteomes" id="UP001154114"/>
    </source>
</evidence>
<reference evidence="2" key="1">
    <citation type="submission" date="2021-12" db="EMBL/GenBank/DDBJ databases">
        <authorList>
            <person name="King R."/>
        </authorList>
    </citation>
    <scope>NUCLEOTIDE SEQUENCE</scope>
</reference>
<keyword evidence="3" id="KW-1185">Reference proteome</keyword>
<gene>
    <name evidence="2" type="ORF">CINC_LOCUS3274</name>
</gene>
<sequence length="144" mass="14799">MQAGGAGARGRGGAGAQGAGKQRVQRCCGDEGQPAAGSRASPAGRRRVGAGRRGPERAGEGRSGAELPGTPHSVSLAACACSNTYVKSVVARVVRSLRQAGAAGDPALTGRCCTADEWRHYRTHQLLTAGYIWACHYLPLTESP</sequence>
<evidence type="ECO:0000256" key="1">
    <source>
        <dbReference type="SAM" id="MobiDB-lite"/>
    </source>
</evidence>
<feature type="compositionally biased region" description="Low complexity" evidence="1">
    <location>
        <begin position="34"/>
        <end position="43"/>
    </location>
</feature>
<dbReference type="Proteomes" id="UP001154114">
    <property type="component" value="Chromosome 15"/>
</dbReference>
<accession>A0A9N8PZ98</accession>
<protein>
    <submittedName>
        <fullName evidence="2">Uncharacterized protein</fullName>
    </submittedName>
</protein>
<organism evidence="2 3">
    <name type="scientific">Chrysodeixis includens</name>
    <name type="common">Soybean looper</name>
    <name type="synonym">Pseudoplusia includens</name>
    <dbReference type="NCBI Taxonomy" id="689277"/>
    <lineage>
        <taxon>Eukaryota</taxon>
        <taxon>Metazoa</taxon>
        <taxon>Ecdysozoa</taxon>
        <taxon>Arthropoda</taxon>
        <taxon>Hexapoda</taxon>
        <taxon>Insecta</taxon>
        <taxon>Pterygota</taxon>
        <taxon>Neoptera</taxon>
        <taxon>Endopterygota</taxon>
        <taxon>Lepidoptera</taxon>
        <taxon>Glossata</taxon>
        <taxon>Ditrysia</taxon>
        <taxon>Noctuoidea</taxon>
        <taxon>Noctuidae</taxon>
        <taxon>Plusiinae</taxon>
        <taxon>Chrysodeixis</taxon>
    </lineage>
</organism>
<proteinExistence type="predicted"/>
<feature type="compositionally biased region" description="Gly residues" evidence="1">
    <location>
        <begin position="1"/>
        <end position="18"/>
    </location>
</feature>
<dbReference type="AlphaFoldDB" id="A0A9N8PZ98"/>
<evidence type="ECO:0000313" key="2">
    <source>
        <dbReference type="EMBL" id="CAD0201604.1"/>
    </source>
</evidence>
<name>A0A9N8PZ98_CHRIL</name>
<feature type="region of interest" description="Disordered" evidence="1">
    <location>
        <begin position="1"/>
        <end position="70"/>
    </location>
</feature>
<dbReference type="EMBL" id="LR824018">
    <property type="protein sequence ID" value="CAD0201604.1"/>
    <property type="molecule type" value="Genomic_DNA"/>
</dbReference>